<accession>B2JCZ4</accession>
<protein>
    <submittedName>
        <fullName evidence="1">GP46 family protein</fullName>
    </submittedName>
</protein>
<dbReference type="RefSeq" id="WP_012401260.1">
    <property type="nucleotide sequence ID" value="NC_010622.1"/>
</dbReference>
<sequence length="405" mass="42687">MTDTSTVWDVAHGRGDWVVNPTTLTQTPISAASPTLFGVGDGLATQFPLVPGSSQISNIVAQIYRNDWQGNQLLYATARTNYLKQSRFFSGWSTVASGSATAAITPASANGPDGTVNSAARVVYSATSAGQIPIVRMGISIPNGVPMSPSVWVLATTSMTLTLRSPAASTTNIAVTGSNAWQRLSLPASLTGSTFYNFDIGYGASQPGATIYVDCGQMEESSAVGVGATSYIPTTTAAVTVTDYALSPYGLVTLASAPLLGASLTWTGSYLLNTVSIGGDVETGNDLETAILISLFTDRIAAPDDVIPDGTNDPRGWWGDAGETVNIGSRLWLLTRAKQTQETLQRAYDYIVEALQWMIDDGVVAKFDVLVEWTKASELGAQVVAYKQDGSTSATAYTWAWQGIN</sequence>
<evidence type="ECO:0000313" key="1">
    <source>
        <dbReference type="EMBL" id="ACC71050.1"/>
    </source>
</evidence>
<dbReference type="AlphaFoldDB" id="B2JCZ4"/>
<reference evidence="2" key="1">
    <citation type="journal article" date="2014" name="Stand. Genomic Sci.">
        <title>Complete genome sequence of Burkholderia phymatum STM815(T), a broad host range and efficient nitrogen-fixing symbiont of Mimosa species.</title>
        <authorList>
            <person name="Moulin L."/>
            <person name="Klonowska A."/>
            <person name="Caroline B."/>
            <person name="Booth K."/>
            <person name="Vriezen J.A."/>
            <person name="Melkonian R."/>
            <person name="James E.K."/>
            <person name="Young J.P."/>
            <person name="Bena G."/>
            <person name="Hauser L."/>
            <person name="Land M."/>
            <person name="Kyrpides N."/>
            <person name="Bruce D."/>
            <person name="Chain P."/>
            <person name="Copeland A."/>
            <person name="Pitluck S."/>
            <person name="Woyke T."/>
            <person name="Lizotte-Waniewski M."/>
            <person name="Bristow J."/>
            <person name="Riley M."/>
        </authorList>
    </citation>
    <scope>NUCLEOTIDE SEQUENCE [LARGE SCALE GENOMIC DNA]</scope>
    <source>
        <strain evidence="2">DSM 17167 / CIP 108236 / LMG 21445 / STM815</strain>
    </source>
</reference>
<dbReference type="STRING" id="391038.Bphy_1871"/>
<gene>
    <name evidence="1" type="ordered locus">Bphy_1871</name>
</gene>
<dbReference type="EMBL" id="CP001043">
    <property type="protein sequence ID" value="ACC71050.1"/>
    <property type="molecule type" value="Genomic_DNA"/>
</dbReference>
<dbReference type="Proteomes" id="UP000001192">
    <property type="component" value="Chromosome 1"/>
</dbReference>
<dbReference type="HOGENOM" id="CLU_679122_0_0_4"/>
<keyword evidence="2" id="KW-1185">Reference proteome</keyword>
<organism evidence="1 2">
    <name type="scientific">Paraburkholderia phymatum (strain DSM 17167 / CIP 108236 / LMG 21445 / STM815)</name>
    <name type="common">Burkholderia phymatum</name>
    <dbReference type="NCBI Taxonomy" id="391038"/>
    <lineage>
        <taxon>Bacteria</taxon>
        <taxon>Pseudomonadati</taxon>
        <taxon>Pseudomonadota</taxon>
        <taxon>Betaproteobacteria</taxon>
        <taxon>Burkholderiales</taxon>
        <taxon>Burkholderiaceae</taxon>
        <taxon>Paraburkholderia</taxon>
    </lineage>
</organism>
<evidence type="ECO:0000313" key="2">
    <source>
        <dbReference type="Proteomes" id="UP000001192"/>
    </source>
</evidence>
<proteinExistence type="predicted"/>
<dbReference type="eggNOG" id="COG4381">
    <property type="taxonomic scope" value="Bacteria"/>
</dbReference>
<name>B2JCZ4_PARP8</name>
<dbReference type="Pfam" id="PF07409">
    <property type="entry name" value="GP46"/>
    <property type="match status" value="1"/>
</dbReference>
<dbReference type="InterPro" id="IPR010877">
    <property type="entry name" value="Phage_Mu_Gp46"/>
</dbReference>
<dbReference type="KEGG" id="bph:Bphy_1871"/>